<evidence type="ECO:0000313" key="1">
    <source>
        <dbReference type="EMBL" id="CAG6710931.1"/>
    </source>
</evidence>
<dbReference type="EMBL" id="HBUF01347620">
    <property type="protein sequence ID" value="CAG6710932.1"/>
    <property type="molecule type" value="Transcribed_RNA"/>
</dbReference>
<reference evidence="1" key="1">
    <citation type="submission" date="2021-05" db="EMBL/GenBank/DDBJ databases">
        <authorList>
            <person name="Alioto T."/>
            <person name="Alioto T."/>
            <person name="Gomez Garrido J."/>
        </authorList>
    </citation>
    <scope>NUCLEOTIDE SEQUENCE</scope>
</reference>
<protein>
    <submittedName>
        <fullName evidence="1">Uncharacterized protein</fullName>
    </submittedName>
</protein>
<proteinExistence type="predicted"/>
<sequence>MVCCGRNSVSGQVASHAREVNLDSVFNVEPRVFNMRCQVYAQRFYPWTKIDRSGRSAPRQVAEENVHDTWDYDSERAVNTLLDNTHLQFRKPVDCKPLSFNSSISSCK</sequence>
<accession>A0A8D8UPH7</accession>
<name>A0A8D8UPH7_9HEMI</name>
<organism evidence="1">
    <name type="scientific">Cacopsylla melanoneura</name>
    <dbReference type="NCBI Taxonomy" id="428564"/>
    <lineage>
        <taxon>Eukaryota</taxon>
        <taxon>Metazoa</taxon>
        <taxon>Ecdysozoa</taxon>
        <taxon>Arthropoda</taxon>
        <taxon>Hexapoda</taxon>
        <taxon>Insecta</taxon>
        <taxon>Pterygota</taxon>
        <taxon>Neoptera</taxon>
        <taxon>Paraneoptera</taxon>
        <taxon>Hemiptera</taxon>
        <taxon>Sternorrhyncha</taxon>
        <taxon>Psylloidea</taxon>
        <taxon>Psyllidae</taxon>
        <taxon>Psyllinae</taxon>
        <taxon>Cacopsylla</taxon>
    </lineage>
</organism>
<dbReference type="AlphaFoldDB" id="A0A8D8UPH7"/>
<dbReference type="EMBL" id="HBUF01347617">
    <property type="protein sequence ID" value="CAG6710931.1"/>
    <property type="molecule type" value="Transcribed_RNA"/>
</dbReference>
<dbReference type="EMBL" id="HBUF01001511">
    <property type="protein sequence ID" value="CAG6605969.1"/>
    <property type="molecule type" value="Transcribed_RNA"/>
</dbReference>